<reference evidence="6" key="2">
    <citation type="submission" date="2020-09" db="EMBL/GenBank/DDBJ databases">
        <authorList>
            <person name="Sun Q."/>
            <person name="Zhou Y."/>
        </authorList>
    </citation>
    <scope>NUCLEOTIDE SEQUENCE</scope>
    <source>
        <strain evidence="6">CGMCC 1.14988</strain>
    </source>
</reference>
<dbReference type="HAMAP" id="MF_01077">
    <property type="entry name" value="RimP"/>
    <property type="match status" value="1"/>
</dbReference>
<proteinExistence type="inferred from homology"/>
<evidence type="ECO:0000313" key="6">
    <source>
        <dbReference type="EMBL" id="GGI06520.1"/>
    </source>
</evidence>
<keyword evidence="1 3" id="KW-0963">Cytoplasm</keyword>
<dbReference type="PANTHER" id="PTHR33867">
    <property type="entry name" value="RIBOSOME MATURATION FACTOR RIMP"/>
    <property type="match status" value="1"/>
</dbReference>
<comment type="similarity">
    <text evidence="3">Belongs to the RimP family.</text>
</comment>
<dbReference type="EMBL" id="BMHA01000006">
    <property type="protein sequence ID" value="GGI06520.1"/>
    <property type="molecule type" value="Genomic_DNA"/>
</dbReference>
<gene>
    <name evidence="3 6" type="primary">rimP</name>
    <name evidence="6" type="ORF">GCM10011354_19500</name>
</gene>
<name>A0A8J3EU66_9ACTN</name>
<dbReference type="Gene3D" id="3.30.300.70">
    <property type="entry name" value="RimP-like superfamily, N-terminal"/>
    <property type="match status" value="1"/>
</dbReference>
<comment type="function">
    <text evidence="3">Required for maturation of 30S ribosomal subunits.</text>
</comment>
<dbReference type="Pfam" id="PF02576">
    <property type="entry name" value="RimP_N"/>
    <property type="match status" value="1"/>
</dbReference>
<comment type="subcellular location">
    <subcellularLocation>
        <location evidence="3">Cytoplasm</location>
    </subcellularLocation>
</comment>
<sequence length="156" mass="16932">MATTDEARLPERVRELASPLADDLDVELVDVEVKGSGTRRLVRLVADAEGGLDVDVIAALSRRVGSALDERDLIPSSYTLEVTSPGVDRPLRRPRDFARNVGREVRLVREQDAPGDREVTGTVVVADDSSVTLEVDGDEVVVPLADIDHGKVVLPW</sequence>
<evidence type="ECO:0000256" key="3">
    <source>
        <dbReference type="HAMAP-Rule" id="MF_01077"/>
    </source>
</evidence>
<evidence type="ECO:0000256" key="1">
    <source>
        <dbReference type="ARBA" id="ARBA00022490"/>
    </source>
</evidence>
<evidence type="ECO:0000259" key="4">
    <source>
        <dbReference type="Pfam" id="PF02576"/>
    </source>
</evidence>
<dbReference type="AlphaFoldDB" id="A0A8J3EU66"/>
<accession>A0A8J3EU66</accession>
<dbReference type="InterPro" id="IPR028989">
    <property type="entry name" value="RimP_N"/>
</dbReference>
<dbReference type="GO" id="GO:0006412">
    <property type="term" value="P:translation"/>
    <property type="evidence" value="ECO:0007669"/>
    <property type="project" value="TreeGrafter"/>
</dbReference>
<dbReference type="Proteomes" id="UP000650511">
    <property type="component" value="Unassembled WGS sequence"/>
</dbReference>
<keyword evidence="2 3" id="KW-0690">Ribosome biogenesis</keyword>
<protein>
    <recommendedName>
        <fullName evidence="3">Ribosome maturation factor RimP</fullName>
    </recommendedName>
</protein>
<feature type="domain" description="Ribosome maturation factor RimP N-terminal" evidence="4">
    <location>
        <begin position="17"/>
        <end position="88"/>
    </location>
</feature>
<dbReference type="GO" id="GO:0005829">
    <property type="term" value="C:cytosol"/>
    <property type="evidence" value="ECO:0007669"/>
    <property type="project" value="TreeGrafter"/>
</dbReference>
<evidence type="ECO:0000259" key="5">
    <source>
        <dbReference type="Pfam" id="PF17384"/>
    </source>
</evidence>
<reference evidence="6" key="1">
    <citation type="journal article" date="2014" name="Int. J. Syst. Evol. Microbiol.">
        <title>Complete genome sequence of Corynebacterium casei LMG S-19264T (=DSM 44701T), isolated from a smear-ripened cheese.</title>
        <authorList>
            <consortium name="US DOE Joint Genome Institute (JGI-PGF)"/>
            <person name="Walter F."/>
            <person name="Albersmeier A."/>
            <person name="Kalinowski J."/>
            <person name="Ruckert C."/>
        </authorList>
    </citation>
    <scope>NUCLEOTIDE SEQUENCE</scope>
    <source>
        <strain evidence="6">CGMCC 1.14988</strain>
    </source>
</reference>
<dbReference type="OrthoDB" id="9805006at2"/>
<dbReference type="GO" id="GO:0000028">
    <property type="term" value="P:ribosomal small subunit assembly"/>
    <property type="evidence" value="ECO:0007669"/>
    <property type="project" value="TreeGrafter"/>
</dbReference>
<keyword evidence="7" id="KW-1185">Reference proteome</keyword>
<dbReference type="InterPro" id="IPR028998">
    <property type="entry name" value="RimP_C"/>
</dbReference>
<dbReference type="SUPFAM" id="SSF74942">
    <property type="entry name" value="YhbC-like, C-terminal domain"/>
    <property type="match status" value="1"/>
</dbReference>
<dbReference type="SUPFAM" id="SSF75420">
    <property type="entry name" value="YhbC-like, N-terminal domain"/>
    <property type="match status" value="1"/>
</dbReference>
<dbReference type="RefSeq" id="WP_130650501.1">
    <property type="nucleotide sequence ID" value="NZ_BMHA01000006.1"/>
</dbReference>
<dbReference type="InterPro" id="IPR036847">
    <property type="entry name" value="RimP_C_sf"/>
</dbReference>
<dbReference type="InterPro" id="IPR003728">
    <property type="entry name" value="Ribosome_maturation_RimP"/>
</dbReference>
<dbReference type="InterPro" id="IPR035956">
    <property type="entry name" value="RimP_N_sf"/>
</dbReference>
<evidence type="ECO:0000256" key="2">
    <source>
        <dbReference type="ARBA" id="ARBA00022517"/>
    </source>
</evidence>
<evidence type="ECO:0000313" key="7">
    <source>
        <dbReference type="Proteomes" id="UP000650511"/>
    </source>
</evidence>
<comment type="caution">
    <text evidence="6">The sequence shown here is derived from an EMBL/GenBank/DDBJ whole genome shotgun (WGS) entry which is preliminary data.</text>
</comment>
<organism evidence="6 7">
    <name type="scientific">Egicoccus halophilus</name>
    <dbReference type="NCBI Taxonomy" id="1670830"/>
    <lineage>
        <taxon>Bacteria</taxon>
        <taxon>Bacillati</taxon>
        <taxon>Actinomycetota</taxon>
        <taxon>Nitriliruptoria</taxon>
        <taxon>Egicoccales</taxon>
        <taxon>Egicoccaceae</taxon>
        <taxon>Egicoccus</taxon>
    </lineage>
</organism>
<dbReference type="Pfam" id="PF17384">
    <property type="entry name" value="DUF150_C"/>
    <property type="match status" value="1"/>
</dbReference>
<feature type="domain" description="Ribosome maturation factor RimP C-terminal" evidence="5">
    <location>
        <begin position="91"/>
        <end position="154"/>
    </location>
</feature>
<dbReference type="CDD" id="cd01734">
    <property type="entry name" value="YlxS_C"/>
    <property type="match status" value="1"/>
</dbReference>
<dbReference type="PANTHER" id="PTHR33867:SF1">
    <property type="entry name" value="RIBOSOME MATURATION FACTOR RIMP"/>
    <property type="match status" value="1"/>
</dbReference>